<accession>A0A8S5L9L6</accession>
<sequence length="53" mass="6413">MLESKTNSQMVVQNISIRLDVYRLVFKWVVLKRYKCFGSHHINQLIQNLNKDY</sequence>
<proteinExistence type="predicted"/>
<protein>
    <submittedName>
        <fullName evidence="1">Uncharacterized protein</fullName>
    </submittedName>
</protein>
<dbReference type="EMBL" id="BK014662">
    <property type="protein sequence ID" value="DAD66605.1"/>
    <property type="molecule type" value="Genomic_DNA"/>
</dbReference>
<evidence type="ECO:0000313" key="1">
    <source>
        <dbReference type="EMBL" id="DAD66605.1"/>
    </source>
</evidence>
<organism evidence="1">
    <name type="scientific">Myoviridae sp. ctPuP5</name>
    <dbReference type="NCBI Taxonomy" id="2823543"/>
    <lineage>
        <taxon>Viruses</taxon>
        <taxon>Duplodnaviria</taxon>
        <taxon>Heunggongvirae</taxon>
        <taxon>Uroviricota</taxon>
        <taxon>Caudoviricetes</taxon>
    </lineage>
</organism>
<reference evidence="1" key="1">
    <citation type="journal article" date="2021" name="Proc. Natl. Acad. Sci. U.S.A.">
        <title>A Catalog of Tens of Thousands of Viruses from Human Metagenomes Reveals Hidden Associations with Chronic Diseases.</title>
        <authorList>
            <person name="Tisza M.J."/>
            <person name="Buck C.B."/>
        </authorList>
    </citation>
    <scope>NUCLEOTIDE SEQUENCE</scope>
    <source>
        <strain evidence="1">CtPuP5</strain>
    </source>
</reference>
<name>A0A8S5L9L6_9CAUD</name>